<keyword evidence="4" id="KW-1185">Reference proteome</keyword>
<feature type="signal peptide" evidence="1">
    <location>
        <begin position="1"/>
        <end position="19"/>
    </location>
</feature>
<dbReference type="Proteomes" id="UP001431209">
    <property type="component" value="Unassembled WGS sequence"/>
</dbReference>
<dbReference type="InterPro" id="IPR036188">
    <property type="entry name" value="FAD/NAD-bd_sf"/>
</dbReference>
<evidence type="ECO:0000259" key="2">
    <source>
        <dbReference type="Pfam" id="PF01593"/>
    </source>
</evidence>
<dbReference type="PANTHER" id="PTHR42923:SF46">
    <property type="entry name" value="AMINE OXIDASE"/>
    <property type="match status" value="1"/>
</dbReference>
<keyword evidence="1" id="KW-0732">Signal</keyword>
<dbReference type="InterPro" id="IPR002937">
    <property type="entry name" value="Amino_oxidase"/>
</dbReference>
<dbReference type="EMBL" id="JAOPGA020001460">
    <property type="protein sequence ID" value="KAL0488683.1"/>
    <property type="molecule type" value="Genomic_DNA"/>
</dbReference>
<dbReference type="PANTHER" id="PTHR42923">
    <property type="entry name" value="PROTOPORPHYRINOGEN OXIDASE"/>
    <property type="match status" value="1"/>
</dbReference>
<evidence type="ECO:0000313" key="4">
    <source>
        <dbReference type="Proteomes" id="UP001431209"/>
    </source>
</evidence>
<reference evidence="3 4" key="1">
    <citation type="submission" date="2024-03" db="EMBL/GenBank/DDBJ databases">
        <title>The Acrasis kona genome and developmental transcriptomes reveal deep origins of eukaryotic multicellular pathways.</title>
        <authorList>
            <person name="Sheikh S."/>
            <person name="Fu C.-J."/>
            <person name="Brown M.W."/>
            <person name="Baldauf S.L."/>
        </authorList>
    </citation>
    <scope>NUCLEOTIDE SEQUENCE [LARGE SCALE GENOMIC DNA]</scope>
    <source>
        <strain evidence="3 4">ATCC MYA-3509</strain>
    </source>
</reference>
<dbReference type="Gene3D" id="3.50.50.60">
    <property type="entry name" value="FAD/NAD(P)-binding domain"/>
    <property type="match status" value="1"/>
</dbReference>
<dbReference type="AlphaFoldDB" id="A0AAW2ZH68"/>
<protein>
    <submittedName>
        <fullName evidence="3">15-cis-phytoene desaturase</fullName>
    </submittedName>
</protein>
<comment type="caution">
    <text evidence="3">The sequence shown here is derived from an EMBL/GenBank/DDBJ whole genome shotgun (WGS) entry which is preliminary data.</text>
</comment>
<dbReference type="SUPFAM" id="SSF51905">
    <property type="entry name" value="FAD/NAD(P)-binding domain"/>
    <property type="match status" value="1"/>
</dbReference>
<name>A0AAW2ZH68_9EUKA</name>
<evidence type="ECO:0000256" key="1">
    <source>
        <dbReference type="SAM" id="SignalP"/>
    </source>
</evidence>
<gene>
    <name evidence="3" type="ORF">AKO1_008814</name>
</gene>
<feature type="chain" id="PRO_5043766717" evidence="1">
    <location>
        <begin position="20"/>
        <end position="602"/>
    </location>
</feature>
<dbReference type="Pfam" id="PF01593">
    <property type="entry name" value="Amino_oxidase"/>
    <property type="match status" value="1"/>
</dbReference>
<accession>A0AAW2ZH68</accession>
<sequence length="602" mass="68049">MTPLFLLSILICVSSIVCADHKTVAVLGGGVGGLSAALELAQRGYQVEVYDRQEVFGGKARSIPVFGSGKQGRTDLYGEHGFRFFPGFYAHMDDMFSRVPFGTNKSVLDNLVHADFDMLARDGKDPWVFPTHRPHSTSELLQDLKEIVHFKTLNVSMSEFLYFAERITVMATTCERRWDTEYDQLSYWDFMNADKLSEQYAKYLVIGLTRNIVAAKAQSASLKTIGRTFIRLLQSTASNHLDRLLNGPTNEKWLSPMVKHLKEKYNVKFHPLHTVMSFDYNKKDNQIQCVNVLNEKNQLIKVTADHYVSGVPVERMSKLVTEEIAQAAPSLSQLKDLRVDWMNGIQFFTKSNIGFNRGHVGYFDSPWALTSISQQQFWDDIKVSETGDGTAIDILSVDISDWNVPGYKEGPSGGKTASKCSKQEIIDEVWYQLHRHLPNIFPKDMNSIVTSVFMDPDIKFNKDGRSVDSNDEPLLINTVGSWNKRPQAITEINNLFLASDYVQTKTDVACMEAATEAARAAANGVLKRDGREQDVKMFDLIWPSGMSLKASRWVDCKRFDSGKKHIGWSFPIPGNNVKEEQIRYAIEKLAENMDIEMNNQAV</sequence>
<proteinExistence type="predicted"/>
<organism evidence="3 4">
    <name type="scientific">Acrasis kona</name>
    <dbReference type="NCBI Taxonomy" id="1008807"/>
    <lineage>
        <taxon>Eukaryota</taxon>
        <taxon>Discoba</taxon>
        <taxon>Heterolobosea</taxon>
        <taxon>Tetramitia</taxon>
        <taxon>Eutetramitia</taxon>
        <taxon>Acrasidae</taxon>
        <taxon>Acrasis</taxon>
    </lineage>
</organism>
<dbReference type="GO" id="GO:0016491">
    <property type="term" value="F:oxidoreductase activity"/>
    <property type="evidence" value="ECO:0007669"/>
    <property type="project" value="InterPro"/>
</dbReference>
<dbReference type="InterPro" id="IPR050464">
    <property type="entry name" value="Zeta_carotene_desat/Oxidored"/>
</dbReference>
<feature type="domain" description="Amine oxidase" evidence="2">
    <location>
        <begin position="32"/>
        <end position="526"/>
    </location>
</feature>
<dbReference type="PRINTS" id="PR00419">
    <property type="entry name" value="ADXRDTASE"/>
</dbReference>
<evidence type="ECO:0000313" key="3">
    <source>
        <dbReference type="EMBL" id="KAL0488683.1"/>
    </source>
</evidence>